<evidence type="ECO:0000256" key="4">
    <source>
        <dbReference type="ARBA" id="ARBA00022597"/>
    </source>
</evidence>
<accession>A0A382DDE5</accession>
<protein>
    <recommendedName>
        <fullName evidence="8">PTS EIIB type-4 domain-containing protein</fullName>
    </recommendedName>
</protein>
<evidence type="ECO:0000256" key="3">
    <source>
        <dbReference type="ARBA" id="ARBA00022490"/>
    </source>
</evidence>
<gene>
    <name evidence="9" type="ORF">METZ01_LOCUS188896</name>
</gene>
<reference evidence="9" key="1">
    <citation type="submission" date="2018-05" db="EMBL/GenBank/DDBJ databases">
        <authorList>
            <person name="Lanie J.A."/>
            <person name="Ng W.-L."/>
            <person name="Kazmierczak K.M."/>
            <person name="Andrzejewski T.M."/>
            <person name="Davidsen T.M."/>
            <person name="Wayne K.J."/>
            <person name="Tettelin H."/>
            <person name="Glass J.I."/>
            <person name="Rusch D."/>
            <person name="Podicherti R."/>
            <person name="Tsui H.-C.T."/>
            <person name="Winkler M.E."/>
        </authorList>
    </citation>
    <scope>NUCLEOTIDE SEQUENCE</scope>
</reference>
<evidence type="ECO:0000259" key="8">
    <source>
        <dbReference type="PROSITE" id="PS51101"/>
    </source>
</evidence>
<keyword evidence="7" id="KW-0418">Kinase</keyword>
<comment type="subcellular location">
    <subcellularLocation>
        <location evidence="1">Cytoplasm</location>
    </subcellularLocation>
</comment>
<dbReference type="AlphaFoldDB" id="A0A382DDE5"/>
<dbReference type="GO" id="GO:0005737">
    <property type="term" value="C:cytoplasm"/>
    <property type="evidence" value="ECO:0007669"/>
    <property type="project" value="UniProtKB-SubCell"/>
</dbReference>
<dbReference type="GO" id="GO:0008982">
    <property type="term" value="F:protein-N(PI)-phosphohistidine-sugar phosphotransferase activity"/>
    <property type="evidence" value="ECO:0007669"/>
    <property type="project" value="InterPro"/>
</dbReference>
<dbReference type="InterPro" id="IPR036667">
    <property type="entry name" value="PTS_IIB_sorbose-sp_sf"/>
</dbReference>
<dbReference type="EMBL" id="UINC01038681">
    <property type="protein sequence ID" value="SVB36042.1"/>
    <property type="molecule type" value="Genomic_DNA"/>
</dbReference>
<name>A0A382DDE5_9ZZZZ</name>
<evidence type="ECO:0000256" key="5">
    <source>
        <dbReference type="ARBA" id="ARBA00022679"/>
    </source>
</evidence>
<evidence type="ECO:0000256" key="1">
    <source>
        <dbReference type="ARBA" id="ARBA00004496"/>
    </source>
</evidence>
<keyword evidence="2" id="KW-0813">Transport</keyword>
<keyword evidence="4" id="KW-0762">Sugar transport</keyword>
<dbReference type="InterPro" id="IPR004720">
    <property type="entry name" value="PTS_IIB_sorbose-sp"/>
</dbReference>
<organism evidence="9">
    <name type="scientific">marine metagenome</name>
    <dbReference type="NCBI Taxonomy" id="408172"/>
    <lineage>
        <taxon>unclassified sequences</taxon>
        <taxon>metagenomes</taxon>
        <taxon>ecological metagenomes</taxon>
    </lineage>
</organism>
<evidence type="ECO:0000256" key="7">
    <source>
        <dbReference type="ARBA" id="ARBA00022777"/>
    </source>
</evidence>
<dbReference type="SUPFAM" id="SSF52728">
    <property type="entry name" value="PTS IIb component"/>
    <property type="match status" value="1"/>
</dbReference>
<keyword evidence="6" id="KW-0598">Phosphotransferase system</keyword>
<dbReference type="GO" id="GO:0009401">
    <property type="term" value="P:phosphoenolpyruvate-dependent sugar phosphotransferase system"/>
    <property type="evidence" value="ECO:0007669"/>
    <property type="project" value="UniProtKB-KW"/>
</dbReference>
<dbReference type="Pfam" id="PF03830">
    <property type="entry name" value="PTSIIB_sorb"/>
    <property type="match status" value="1"/>
</dbReference>
<dbReference type="PROSITE" id="PS51101">
    <property type="entry name" value="PTS_EIIB_TYPE_4"/>
    <property type="match status" value="1"/>
</dbReference>
<feature type="domain" description="PTS EIIB type-4" evidence="8">
    <location>
        <begin position="1"/>
        <end position="161"/>
    </location>
</feature>
<evidence type="ECO:0000256" key="6">
    <source>
        <dbReference type="ARBA" id="ARBA00022683"/>
    </source>
</evidence>
<keyword evidence="3" id="KW-0963">Cytoplasm</keyword>
<proteinExistence type="predicted"/>
<sequence>MPVLLFRVDERLIHGQVVMGWGAELQLEHYLVVDDELAQSTWEQDLYRQGLPEGTRAEFLQVNQAAARLEIFEADPRRTMLLTRSIVAMRELVDRGALKGHRVNLGGVHYSSGRTERLSYIFLGESEETELKAILEGGVAVFARNLPGSRAVDVTSLLIDP</sequence>
<dbReference type="GO" id="GO:0016301">
    <property type="term" value="F:kinase activity"/>
    <property type="evidence" value="ECO:0007669"/>
    <property type="project" value="UniProtKB-KW"/>
</dbReference>
<dbReference type="Gene3D" id="3.40.35.10">
    <property type="entry name" value="Phosphotransferase system, sorbose subfamily IIB component"/>
    <property type="match status" value="1"/>
</dbReference>
<evidence type="ECO:0000256" key="2">
    <source>
        <dbReference type="ARBA" id="ARBA00022448"/>
    </source>
</evidence>
<keyword evidence="5" id="KW-0808">Transferase</keyword>
<evidence type="ECO:0000313" key="9">
    <source>
        <dbReference type="EMBL" id="SVB36042.1"/>
    </source>
</evidence>